<evidence type="ECO:0000313" key="6">
    <source>
        <dbReference type="Proteomes" id="UP000287519"/>
    </source>
</evidence>
<protein>
    <submittedName>
        <fullName evidence="5">Probable transcriptional regulator, AraC family</fullName>
    </submittedName>
</protein>
<gene>
    <name evidence="5" type="ORF">Rhow_003356</name>
</gene>
<dbReference type="InterPro" id="IPR009057">
    <property type="entry name" value="Homeodomain-like_sf"/>
</dbReference>
<organism evidence="5 6">
    <name type="scientific">Rhodococcus wratislaviensis</name>
    <name type="common">Tsukamurella wratislaviensis</name>
    <dbReference type="NCBI Taxonomy" id="44752"/>
    <lineage>
        <taxon>Bacteria</taxon>
        <taxon>Bacillati</taxon>
        <taxon>Actinomycetota</taxon>
        <taxon>Actinomycetes</taxon>
        <taxon>Mycobacteriales</taxon>
        <taxon>Nocardiaceae</taxon>
        <taxon>Rhodococcus</taxon>
    </lineage>
</organism>
<keyword evidence="3" id="KW-0804">Transcription</keyword>
<dbReference type="OrthoDB" id="9799345at2"/>
<dbReference type="PROSITE" id="PS01124">
    <property type="entry name" value="HTH_ARAC_FAMILY_2"/>
    <property type="match status" value="1"/>
</dbReference>
<dbReference type="GO" id="GO:0043565">
    <property type="term" value="F:sequence-specific DNA binding"/>
    <property type="evidence" value="ECO:0007669"/>
    <property type="project" value="InterPro"/>
</dbReference>
<dbReference type="Pfam" id="PF14525">
    <property type="entry name" value="AraC_binding_2"/>
    <property type="match status" value="1"/>
</dbReference>
<dbReference type="GO" id="GO:0003700">
    <property type="term" value="F:DNA-binding transcription factor activity"/>
    <property type="evidence" value="ECO:0007669"/>
    <property type="project" value="InterPro"/>
</dbReference>
<dbReference type="PANTHER" id="PTHR46796:SF6">
    <property type="entry name" value="ARAC SUBFAMILY"/>
    <property type="match status" value="1"/>
</dbReference>
<proteinExistence type="predicted"/>
<evidence type="ECO:0000259" key="4">
    <source>
        <dbReference type="PROSITE" id="PS01124"/>
    </source>
</evidence>
<dbReference type="InterPro" id="IPR018060">
    <property type="entry name" value="HTH_AraC"/>
</dbReference>
<evidence type="ECO:0000256" key="1">
    <source>
        <dbReference type="ARBA" id="ARBA00023015"/>
    </source>
</evidence>
<name>A0A402C804_RHOWR</name>
<dbReference type="EMBL" id="BHYM01000030">
    <property type="protein sequence ID" value="GCE39713.1"/>
    <property type="molecule type" value="Genomic_DNA"/>
</dbReference>
<keyword evidence="6" id="KW-1185">Reference proteome</keyword>
<evidence type="ECO:0000256" key="3">
    <source>
        <dbReference type="ARBA" id="ARBA00023163"/>
    </source>
</evidence>
<evidence type="ECO:0000313" key="5">
    <source>
        <dbReference type="EMBL" id="GCE39713.1"/>
    </source>
</evidence>
<dbReference type="SUPFAM" id="SSF46689">
    <property type="entry name" value="Homeodomain-like"/>
    <property type="match status" value="1"/>
</dbReference>
<sequence length="322" mass="35600">MGEIVERRDRSLDLDTFRESVTDSFVPLETSIAPDTDFEGHIHGTSLGQVQVAEVVASAHTVRRTPRTIRASDPGFYKVGLQVRGYCVLTQDDREAALTPGDFAIYDTTRPYQLSFDDRFRMLVMMFPRELLRVPPTGIAELTARRISGRQGMGALVAPFVKDLGERVFDTAPAVAVHLNDAVLDVLAAAFAEQLQITDSLSLESRHTALRVRVGAFIDDHLSDPGLDTTMVAAAHHISVRHLQKIFEADGTPVGGWIRERRLEQCRRDLLDPRLCHLPVAAVGARWGFSDPAHFSRLFKARFGVTAGRYRSAGGALDQPVD</sequence>
<feature type="domain" description="HTH araC/xylS-type" evidence="4">
    <location>
        <begin position="212"/>
        <end position="313"/>
    </location>
</feature>
<dbReference type="SMART" id="SM00342">
    <property type="entry name" value="HTH_ARAC"/>
    <property type="match status" value="1"/>
</dbReference>
<dbReference type="InterPro" id="IPR035418">
    <property type="entry name" value="AraC-bd_2"/>
</dbReference>
<dbReference type="RefSeq" id="WP_124392109.1">
    <property type="nucleotide sequence ID" value="NZ_BHYM01000030.1"/>
</dbReference>
<keyword evidence="1" id="KW-0805">Transcription regulation</keyword>
<evidence type="ECO:0000256" key="2">
    <source>
        <dbReference type="ARBA" id="ARBA00023125"/>
    </source>
</evidence>
<dbReference type="Proteomes" id="UP000287519">
    <property type="component" value="Unassembled WGS sequence"/>
</dbReference>
<reference evidence="5 6" key="1">
    <citation type="submission" date="2018-11" db="EMBL/GenBank/DDBJ databases">
        <title>Microbial catabolism of amino acid.</title>
        <authorList>
            <person name="Hibi M."/>
            <person name="Ogawa J."/>
        </authorList>
    </citation>
    <scope>NUCLEOTIDE SEQUENCE [LARGE SCALE GENOMIC DNA]</scope>
    <source>
        <strain evidence="5 6">C31-06</strain>
    </source>
</reference>
<dbReference type="Pfam" id="PF12833">
    <property type="entry name" value="HTH_18"/>
    <property type="match status" value="1"/>
</dbReference>
<dbReference type="InterPro" id="IPR050204">
    <property type="entry name" value="AraC_XylS_family_regulators"/>
</dbReference>
<comment type="caution">
    <text evidence="5">The sequence shown here is derived from an EMBL/GenBank/DDBJ whole genome shotgun (WGS) entry which is preliminary data.</text>
</comment>
<dbReference type="PANTHER" id="PTHR46796">
    <property type="entry name" value="HTH-TYPE TRANSCRIPTIONAL ACTIVATOR RHAS-RELATED"/>
    <property type="match status" value="1"/>
</dbReference>
<dbReference type="Gene3D" id="1.10.10.60">
    <property type="entry name" value="Homeodomain-like"/>
    <property type="match status" value="1"/>
</dbReference>
<accession>A0A402C804</accession>
<dbReference type="AlphaFoldDB" id="A0A402C804"/>
<keyword evidence="2" id="KW-0238">DNA-binding</keyword>